<evidence type="ECO:0000313" key="3">
    <source>
        <dbReference type="Proteomes" id="UP001365542"/>
    </source>
</evidence>
<comment type="caution">
    <text evidence="2">The sequence shown here is derived from an EMBL/GenBank/DDBJ whole genome shotgun (WGS) entry which is preliminary data.</text>
</comment>
<feature type="region of interest" description="Disordered" evidence="1">
    <location>
        <begin position="97"/>
        <end position="138"/>
    </location>
</feature>
<protein>
    <submittedName>
        <fullName evidence="2">Uncharacterized protein</fullName>
    </submittedName>
</protein>
<feature type="compositionally biased region" description="Basic and acidic residues" evidence="1">
    <location>
        <begin position="114"/>
        <end position="125"/>
    </location>
</feature>
<gene>
    <name evidence="2" type="ORF">TWF694_005444</name>
</gene>
<organism evidence="2 3">
    <name type="scientific">Orbilia ellipsospora</name>
    <dbReference type="NCBI Taxonomy" id="2528407"/>
    <lineage>
        <taxon>Eukaryota</taxon>
        <taxon>Fungi</taxon>
        <taxon>Dikarya</taxon>
        <taxon>Ascomycota</taxon>
        <taxon>Pezizomycotina</taxon>
        <taxon>Orbiliomycetes</taxon>
        <taxon>Orbiliales</taxon>
        <taxon>Orbiliaceae</taxon>
        <taxon>Orbilia</taxon>
    </lineage>
</organism>
<evidence type="ECO:0000313" key="2">
    <source>
        <dbReference type="EMBL" id="KAK6525299.1"/>
    </source>
</evidence>
<feature type="region of interest" description="Disordered" evidence="1">
    <location>
        <begin position="306"/>
        <end position="327"/>
    </location>
</feature>
<sequence>MEFISNSDTKPGVWKIGKYRQAKLRSRQPQSSRNVSNTSNVSASSIDSIVTVHKLTPEQQIETPAQILAKKRIAEHDEQAAVVRNEFQKHQKQFEIQMHKERENKKKRKKEKARRKEKEEREMDYSRTPSPSEDEKGTEIISSSVSLTHPSQEHRRRVVPGMRNSAIRRAKQDKNAKPPARYLPGPEQMTRPTDPHTTVYGPPQLLGKIEYDYGRMKATCPPGRLPKSIIVHMKNVVMERSPIAWALLEAYFSQGSQDKQAKDSIEENIALIFKRFKKKGYRLETMDSNSILEKVEEIIKQVFEEPEPEPHVELNQEQEQKAEHGRKLGDWKWEGEVQF</sequence>
<keyword evidence="3" id="KW-1185">Reference proteome</keyword>
<name>A0AAV9WT36_9PEZI</name>
<feature type="compositionally biased region" description="Low complexity" evidence="1">
    <location>
        <begin position="31"/>
        <end position="43"/>
    </location>
</feature>
<dbReference type="EMBL" id="JAVHJO010000017">
    <property type="protein sequence ID" value="KAK6525299.1"/>
    <property type="molecule type" value="Genomic_DNA"/>
</dbReference>
<feature type="region of interest" description="Disordered" evidence="1">
    <location>
        <begin position="168"/>
        <end position="202"/>
    </location>
</feature>
<feature type="region of interest" description="Disordered" evidence="1">
    <location>
        <begin position="20"/>
        <end position="43"/>
    </location>
</feature>
<dbReference type="AlphaFoldDB" id="A0AAV9WT36"/>
<accession>A0AAV9WT36</accession>
<proteinExistence type="predicted"/>
<evidence type="ECO:0000256" key="1">
    <source>
        <dbReference type="SAM" id="MobiDB-lite"/>
    </source>
</evidence>
<dbReference type="Proteomes" id="UP001365542">
    <property type="component" value="Unassembled WGS sequence"/>
</dbReference>
<reference evidence="2 3" key="1">
    <citation type="submission" date="2019-10" db="EMBL/GenBank/DDBJ databases">
        <authorList>
            <person name="Palmer J.M."/>
        </authorList>
    </citation>
    <scope>NUCLEOTIDE SEQUENCE [LARGE SCALE GENOMIC DNA]</scope>
    <source>
        <strain evidence="2 3">TWF694</strain>
    </source>
</reference>